<gene>
    <name evidence="2" type="ORF">GCM10009681_23690</name>
</gene>
<reference evidence="3" key="1">
    <citation type="journal article" date="2019" name="Int. J. Syst. Evol. Microbiol.">
        <title>The Global Catalogue of Microorganisms (GCM) 10K type strain sequencing project: providing services to taxonomists for standard genome sequencing and annotation.</title>
        <authorList>
            <consortium name="The Broad Institute Genomics Platform"/>
            <consortium name="The Broad Institute Genome Sequencing Center for Infectious Disease"/>
            <person name="Wu L."/>
            <person name="Ma J."/>
        </authorList>
    </citation>
    <scope>NUCLEOTIDE SEQUENCE [LARGE SCALE GENOMIC DNA]</scope>
    <source>
        <strain evidence="3">JCM 13249</strain>
    </source>
</reference>
<organism evidence="2 3">
    <name type="scientific">Luedemannella helvata</name>
    <dbReference type="NCBI Taxonomy" id="349315"/>
    <lineage>
        <taxon>Bacteria</taxon>
        <taxon>Bacillati</taxon>
        <taxon>Actinomycetota</taxon>
        <taxon>Actinomycetes</taxon>
        <taxon>Micromonosporales</taxon>
        <taxon>Micromonosporaceae</taxon>
        <taxon>Luedemannella</taxon>
    </lineage>
</organism>
<dbReference type="PANTHER" id="PTHR15160:SF1">
    <property type="entry name" value="VON HIPPEL-LINDAU DISEASE TUMOR SUPPRESSOR"/>
    <property type="match status" value="1"/>
</dbReference>
<sequence>MITAGRKRTAWWADVYRAKESRRQGAEGAGTTVRELSVVGVRVELPGNQPIVLLREVDGDRYLPIWIGAVEATAIAYEQQGIKPTRPLTHDLLRDVLAALKAPLHAVEIMEMKENIFYAELLIGDGLRISARPSDSIALALRVGAPIRCTDEVLTEAGIIIPDEQEDEVEKFREFLEQVRPEDFAG</sequence>
<name>A0ABP4WGW4_9ACTN</name>
<dbReference type="InterPro" id="IPR036104">
    <property type="entry name" value="BFN_sf"/>
</dbReference>
<protein>
    <submittedName>
        <fullName evidence="2">Bifunctional nuclease family protein</fullName>
    </submittedName>
</protein>
<dbReference type="EMBL" id="BAAALS010000009">
    <property type="protein sequence ID" value="GAA1751954.1"/>
    <property type="molecule type" value="Genomic_DNA"/>
</dbReference>
<dbReference type="SUPFAM" id="SSF103256">
    <property type="entry name" value="Hypothetical protein TM0160"/>
    <property type="match status" value="1"/>
</dbReference>
<dbReference type="PROSITE" id="PS51658">
    <property type="entry name" value="BFN"/>
    <property type="match status" value="1"/>
</dbReference>
<evidence type="ECO:0000313" key="3">
    <source>
        <dbReference type="Proteomes" id="UP001500655"/>
    </source>
</evidence>
<dbReference type="InterPro" id="IPR003729">
    <property type="entry name" value="Bi_nuclease_dom"/>
</dbReference>
<dbReference type="Pfam" id="PF02577">
    <property type="entry name" value="BFN_dom"/>
    <property type="match status" value="1"/>
</dbReference>
<accession>A0ABP4WGW4</accession>
<dbReference type="PANTHER" id="PTHR15160">
    <property type="entry name" value="VON HIPPEL-LINDAU PROTEIN"/>
    <property type="match status" value="1"/>
</dbReference>
<feature type="domain" description="BFN" evidence="1">
    <location>
        <begin position="33"/>
        <end position="161"/>
    </location>
</feature>
<dbReference type="Gene3D" id="3.10.690.10">
    <property type="entry name" value="Bifunctional nuclease domain"/>
    <property type="match status" value="1"/>
</dbReference>
<evidence type="ECO:0000313" key="2">
    <source>
        <dbReference type="EMBL" id="GAA1751954.1"/>
    </source>
</evidence>
<keyword evidence="3" id="KW-1185">Reference proteome</keyword>
<evidence type="ECO:0000259" key="1">
    <source>
        <dbReference type="PROSITE" id="PS51658"/>
    </source>
</evidence>
<comment type="caution">
    <text evidence="2">The sequence shown here is derived from an EMBL/GenBank/DDBJ whole genome shotgun (WGS) entry which is preliminary data.</text>
</comment>
<proteinExistence type="predicted"/>
<dbReference type="Proteomes" id="UP001500655">
    <property type="component" value="Unassembled WGS sequence"/>
</dbReference>